<dbReference type="HOGENOM" id="CLU_2735739_0_0_14"/>
<dbReference type="Proteomes" id="UP000017119">
    <property type="component" value="Chromosome"/>
</dbReference>
<evidence type="ECO:0000313" key="1">
    <source>
        <dbReference type="EMBL" id="AGX88996.1"/>
    </source>
</evidence>
<accession>U5NBQ9</accession>
<dbReference type="AlphaFoldDB" id="U5NBQ9"/>
<dbReference type="RefSeq" id="WP_022769408.1">
    <property type="nucleotide sequence ID" value="NC_022575.1"/>
</dbReference>
<reference evidence="1 2" key="1">
    <citation type="journal article" date="2013" name="Genome Announc.">
        <title>Genome Sequence of Mycoplasma parvum (Formerly Eperythrozoon parvum), a Diminutive Hemoplasma of the Pig.</title>
        <authorList>
            <person name="do Nascimento N.C."/>
            <person name="Dos Santos A.P."/>
            <person name="Chu Y."/>
            <person name="Guimaraes A.M."/>
            <person name="Pagliaro A."/>
            <person name="Messick J.B."/>
        </authorList>
    </citation>
    <scope>NUCLEOTIDE SEQUENCE [LARGE SCALE GENOMIC DNA]</scope>
    <source>
        <strain evidence="1 2">Indiana</strain>
    </source>
</reference>
<keyword evidence="2" id="KW-1185">Reference proteome</keyword>
<dbReference type="KEGG" id="mpv:PRV_01170"/>
<name>U5NBQ9_9MOLU</name>
<dbReference type="PATRIC" id="fig|1403316.3.peg.205"/>
<evidence type="ECO:0000313" key="2">
    <source>
        <dbReference type="Proteomes" id="UP000017119"/>
    </source>
</evidence>
<organism evidence="1 2">
    <name type="scientific">Mycoplasma parvum str. Indiana</name>
    <dbReference type="NCBI Taxonomy" id="1403316"/>
    <lineage>
        <taxon>Bacteria</taxon>
        <taxon>Bacillati</taxon>
        <taxon>Mycoplasmatota</taxon>
        <taxon>Mollicutes</taxon>
        <taxon>Mycoplasmataceae</taxon>
        <taxon>Mycoplasma</taxon>
    </lineage>
</organism>
<proteinExistence type="predicted"/>
<protein>
    <submittedName>
        <fullName evidence="1">Uncharacterized protein</fullName>
    </submittedName>
</protein>
<sequence>MSWGKWICYFGSVATLVPAIGGGLKSGTFAERVKRDVEQGNAVVVLEGKAEDQKDAVEIGDPLYISVTSSS</sequence>
<dbReference type="EMBL" id="CP006771">
    <property type="protein sequence ID" value="AGX88996.1"/>
    <property type="molecule type" value="Genomic_DNA"/>
</dbReference>
<gene>
    <name evidence="1" type="ORF">PRV_01170</name>
</gene>